<evidence type="ECO:0000313" key="2">
    <source>
        <dbReference type="EMBL" id="TCD16079.1"/>
    </source>
</evidence>
<keyword evidence="1" id="KW-0472">Membrane</keyword>
<dbReference type="AlphaFoldDB" id="A0A4R0PKG7"/>
<comment type="caution">
    <text evidence="2">The sequence shown here is derived from an EMBL/GenBank/DDBJ whole genome shotgun (WGS) entry which is preliminary data.</text>
</comment>
<accession>A0A4R0PKG7</accession>
<gene>
    <name evidence="2" type="ORF">E0D97_01160</name>
</gene>
<evidence type="ECO:0000313" key="3">
    <source>
        <dbReference type="Proteomes" id="UP000291301"/>
    </source>
</evidence>
<dbReference type="EMBL" id="SJST01000001">
    <property type="protein sequence ID" value="TCD16079.1"/>
    <property type="molecule type" value="Genomic_DNA"/>
</dbReference>
<dbReference type="OrthoDB" id="9795505at2"/>
<name>A0A4R0PKG7_9HYPH</name>
<feature type="transmembrane region" description="Helical" evidence="1">
    <location>
        <begin position="61"/>
        <end position="80"/>
    </location>
</feature>
<sequence>MELSPLQDLQTRYFSMRKEIEAELEAQLAVQRERFQYRLHRGKVRFERDIRELQRRYRIGVVKYIVGARLGFILTAPLIYGLIVPLVILDCSVTIYQHICFRIYRIPLSRRSDHLIFDRHHLAYLNGIEKLNCLYCSYANGLIAHVREVAARTEQFWCPIKHSRRSADPHDRTEAFFDYGDAEAYRTGLQSLRDRLRGGPGDAPVS</sequence>
<keyword evidence="1" id="KW-1133">Transmembrane helix</keyword>
<dbReference type="RefSeq" id="WP_131564624.1">
    <property type="nucleotide sequence ID" value="NZ_JAINFK010000001.1"/>
</dbReference>
<keyword evidence="1" id="KW-0812">Transmembrane</keyword>
<keyword evidence="3" id="KW-1185">Reference proteome</keyword>
<proteinExistence type="predicted"/>
<organism evidence="2 3">
    <name type="scientific">Oricola cellulosilytica</name>
    <dbReference type="NCBI Taxonomy" id="1429082"/>
    <lineage>
        <taxon>Bacteria</taxon>
        <taxon>Pseudomonadati</taxon>
        <taxon>Pseudomonadota</taxon>
        <taxon>Alphaproteobacteria</taxon>
        <taxon>Hyphomicrobiales</taxon>
        <taxon>Ahrensiaceae</taxon>
        <taxon>Oricola</taxon>
    </lineage>
</organism>
<reference evidence="2 3" key="1">
    <citation type="journal article" date="2015" name="Antonie Van Leeuwenhoek">
        <title>Oricola cellulosilytica gen. nov., sp. nov., a cellulose-degrading bacterium of the family Phyllobacteriaceae isolated from surface seashore water, and emended descriptions of Mesorhizobium loti and Phyllobacterium myrsinacearum.</title>
        <authorList>
            <person name="Hameed A."/>
            <person name="Shahina M."/>
            <person name="Lai W.A."/>
            <person name="Lin S.Y."/>
            <person name="Young L.S."/>
            <person name="Liu Y.C."/>
            <person name="Hsu Y.H."/>
            <person name="Young C.C."/>
        </authorList>
    </citation>
    <scope>NUCLEOTIDE SEQUENCE [LARGE SCALE GENOMIC DNA]</scope>
    <source>
        <strain evidence="2 3">KCTC 52183</strain>
    </source>
</reference>
<evidence type="ECO:0000256" key="1">
    <source>
        <dbReference type="SAM" id="Phobius"/>
    </source>
</evidence>
<dbReference type="Proteomes" id="UP000291301">
    <property type="component" value="Unassembled WGS sequence"/>
</dbReference>
<protein>
    <submittedName>
        <fullName evidence="2">Uncharacterized protein</fullName>
    </submittedName>
</protein>